<organism evidence="1 2">
    <name type="scientific">Popillia japonica</name>
    <name type="common">Japanese beetle</name>
    <dbReference type="NCBI Taxonomy" id="7064"/>
    <lineage>
        <taxon>Eukaryota</taxon>
        <taxon>Metazoa</taxon>
        <taxon>Ecdysozoa</taxon>
        <taxon>Arthropoda</taxon>
        <taxon>Hexapoda</taxon>
        <taxon>Insecta</taxon>
        <taxon>Pterygota</taxon>
        <taxon>Neoptera</taxon>
        <taxon>Endopterygota</taxon>
        <taxon>Coleoptera</taxon>
        <taxon>Polyphaga</taxon>
        <taxon>Scarabaeiformia</taxon>
        <taxon>Scarabaeidae</taxon>
        <taxon>Rutelinae</taxon>
        <taxon>Popillia</taxon>
    </lineage>
</organism>
<accession>A0AAW1N7L3</accession>
<evidence type="ECO:0000313" key="2">
    <source>
        <dbReference type="Proteomes" id="UP001458880"/>
    </source>
</evidence>
<evidence type="ECO:0000313" key="1">
    <source>
        <dbReference type="EMBL" id="KAK9754921.1"/>
    </source>
</evidence>
<dbReference type="InterPro" id="IPR011011">
    <property type="entry name" value="Znf_FYVE_PHD"/>
</dbReference>
<proteinExistence type="predicted"/>
<name>A0AAW1N7L3_POPJA</name>
<reference evidence="1 2" key="1">
    <citation type="journal article" date="2024" name="BMC Genomics">
        <title>De novo assembly and annotation of Popillia japonica's genome with initial clues to its potential as an invasive pest.</title>
        <authorList>
            <person name="Cucini C."/>
            <person name="Boschi S."/>
            <person name="Funari R."/>
            <person name="Cardaioli E."/>
            <person name="Iannotti N."/>
            <person name="Marturano G."/>
            <person name="Paoli F."/>
            <person name="Bruttini M."/>
            <person name="Carapelli A."/>
            <person name="Frati F."/>
            <person name="Nardi F."/>
        </authorList>
    </citation>
    <scope>NUCLEOTIDE SEQUENCE [LARGE SCALE GENOMIC DNA]</scope>
    <source>
        <strain evidence="1">DMR45628</strain>
    </source>
</reference>
<gene>
    <name evidence="1" type="ORF">QE152_g877</name>
</gene>
<keyword evidence="2" id="KW-1185">Reference proteome</keyword>
<dbReference type="SUPFAM" id="SSF57903">
    <property type="entry name" value="FYVE/PHD zinc finger"/>
    <property type="match status" value="1"/>
</dbReference>
<protein>
    <submittedName>
        <fullName evidence="1">Uncharacterized protein</fullName>
    </submittedName>
</protein>
<sequence length="182" mass="20211">MVNAYDKNVLFDISNEHNLSKRLICNLCEKVGDDFILCRSCENHIHLECTRNQENDNVLCNLCIKSKHINKTRSGAKEALHNQAKRMKHISNSSHPMPLVGVTQIESSFITPSRCATPPFSHSVAAATTVAATANASPVWDKFHVKNYVWSSVAAATTVAATANASPVWDKFHVKNYVWSCK</sequence>
<dbReference type="AlphaFoldDB" id="A0AAW1N7L3"/>
<comment type="caution">
    <text evidence="1">The sequence shown here is derived from an EMBL/GenBank/DDBJ whole genome shotgun (WGS) entry which is preliminary data.</text>
</comment>
<dbReference type="Proteomes" id="UP001458880">
    <property type="component" value="Unassembled WGS sequence"/>
</dbReference>
<dbReference type="EMBL" id="JASPKY010000004">
    <property type="protein sequence ID" value="KAK9754921.1"/>
    <property type="molecule type" value="Genomic_DNA"/>
</dbReference>